<dbReference type="Proteomes" id="UP000807025">
    <property type="component" value="Unassembled WGS sequence"/>
</dbReference>
<dbReference type="EMBL" id="MU154529">
    <property type="protein sequence ID" value="KAF9500028.1"/>
    <property type="molecule type" value="Genomic_DNA"/>
</dbReference>
<name>A0A9P6A4Z6_PLEER</name>
<evidence type="ECO:0000313" key="2">
    <source>
        <dbReference type="Proteomes" id="UP000807025"/>
    </source>
</evidence>
<evidence type="ECO:0000313" key="1">
    <source>
        <dbReference type="EMBL" id="KAF9500028.1"/>
    </source>
</evidence>
<protein>
    <submittedName>
        <fullName evidence="1">Uncharacterized protein</fullName>
    </submittedName>
</protein>
<reference evidence="1" key="1">
    <citation type="submission" date="2020-11" db="EMBL/GenBank/DDBJ databases">
        <authorList>
            <consortium name="DOE Joint Genome Institute"/>
            <person name="Ahrendt S."/>
            <person name="Riley R."/>
            <person name="Andreopoulos W."/>
            <person name="Labutti K."/>
            <person name="Pangilinan J."/>
            <person name="Ruiz-Duenas F.J."/>
            <person name="Barrasa J.M."/>
            <person name="Sanchez-Garcia M."/>
            <person name="Camarero S."/>
            <person name="Miyauchi S."/>
            <person name="Serrano A."/>
            <person name="Linde D."/>
            <person name="Babiker R."/>
            <person name="Drula E."/>
            <person name="Ayuso-Fernandez I."/>
            <person name="Pacheco R."/>
            <person name="Padilla G."/>
            <person name="Ferreira P."/>
            <person name="Barriuso J."/>
            <person name="Kellner H."/>
            <person name="Castanera R."/>
            <person name="Alfaro M."/>
            <person name="Ramirez L."/>
            <person name="Pisabarro A.G."/>
            <person name="Kuo A."/>
            <person name="Tritt A."/>
            <person name="Lipzen A."/>
            <person name="He G."/>
            <person name="Yan M."/>
            <person name="Ng V."/>
            <person name="Cullen D."/>
            <person name="Martin F."/>
            <person name="Rosso M.-N."/>
            <person name="Henrissat B."/>
            <person name="Hibbett D."/>
            <person name="Martinez A.T."/>
            <person name="Grigoriev I.V."/>
        </authorList>
    </citation>
    <scope>NUCLEOTIDE SEQUENCE</scope>
    <source>
        <strain evidence="1">ATCC 90797</strain>
    </source>
</reference>
<accession>A0A9P6A4Z6</accession>
<dbReference type="AlphaFoldDB" id="A0A9P6A4Z6"/>
<keyword evidence="2" id="KW-1185">Reference proteome</keyword>
<proteinExistence type="predicted"/>
<gene>
    <name evidence="1" type="ORF">BDN71DRAFT_1586277</name>
</gene>
<organism evidence="1 2">
    <name type="scientific">Pleurotus eryngii</name>
    <name type="common">Boletus of the steppes</name>
    <dbReference type="NCBI Taxonomy" id="5323"/>
    <lineage>
        <taxon>Eukaryota</taxon>
        <taxon>Fungi</taxon>
        <taxon>Dikarya</taxon>
        <taxon>Basidiomycota</taxon>
        <taxon>Agaricomycotina</taxon>
        <taxon>Agaricomycetes</taxon>
        <taxon>Agaricomycetidae</taxon>
        <taxon>Agaricales</taxon>
        <taxon>Pleurotineae</taxon>
        <taxon>Pleurotaceae</taxon>
        <taxon>Pleurotus</taxon>
    </lineage>
</organism>
<sequence length="472" mass="53294">MLRLRTVLDLPSSISLLSFETHGSDDLSSTHSGIISAATSTSAAMGIGSTSGKVLLALGQHAIQCAEHIEFLVVSRKFPHRDDQRIRNIESTYHTLFELARPNIGYPTAIRRRALNLLRSQIISRQTKYLLQTLSKWPVVDVKIFLADIMEDQQANSNELALSILDLVVAAARQSTECCLLFLQAGMLNIVLYFYLVGDLNPNLRGAARKAYFDLAEVRLPDDQCGLGLASYHPILSLVAPRSVKHHHYSSELAARGHAWRVTHPAMVHHRFSMISSAVRAGRWVPWGSEWIVDLAEFMDSHFGNEIPFLAFDTLLTVIQQRELLVEHVLTEHFKETPKTRDTVLQSLVQMCTSLFQEPIIIPLVLDRHRLRQIVICYFVPLFCAITQTDDTCLDSFMNAGVAELLWAIALLQDTSYLHFKEGNLDIDSRHYEAMCRDIMKEATRIFMPDTSDTLLLYMSRSHSADEALGHR</sequence>
<dbReference type="OrthoDB" id="3001418at2759"/>
<comment type="caution">
    <text evidence="1">The sequence shown here is derived from an EMBL/GenBank/DDBJ whole genome shotgun (WGS) entry which is preliminary data.</text>
</comment>